<dbReference type="Gene3D" id="1.20.1560.10">
    <property type="entry name" value="ABC transporter type 1, transmembrane domain"/>
    <property type="match status" value="1"/>
</dbReference>
<dbReference type="InterPro" id="IPR011527">
    <property type="entry name" value="ABC1_TM_dom"/>
</dbReference>
<dbReference type="InterPro" id="IPR003593">
    <property type="entry name" value="AAA+_ATPase"/>
</dbReference>
<dbReference type="STRING" id="60517.A0A0R3WEN6"/>
<keyword evidence="8 10" id="KW-1133">Transmembrane helix</keyword>
<evidence type="ECO:0000259" key="11">
    <source>
        <dbReference type="PROSITE" id="PS50893"/>
    </source>
</evidence>
<dbReference type="InterPro" id="IPR003439">
    <property type="entry name" value="ABC_transporter-like_ATP-bd"/>
</dbReference>
<dbReference type="GO" id="GO:0140359">
    <property type="term" value="F:ABC-type transporter activity"/>
    <property type="evidence" value="ECO:0007669"/>
    <property type="project" value="InterPro"/>
</dbReference>
<dbReference type="PROSITE" id="PS50929">
    <property type="entry name" value="ABC_TM1F"/>
    <property type="match status" value="1"/>
</dbReference>
<evidence type="ECO:0000256" key="5">
    <source>
        <dbReference type="ARBA" id="ARBA00022737"/>
    </source>
</evidence>
<keyword evidence="6" id="KW-0547">Nucleotide-binding</keyword>
<feature type="domain" description="ABC transporter" evidence="11">
    <location>
        <begin position="516"/>
        <end position="751"/>
    </location>
</feature>
<proteinExistence type="inferred from homology"/>
<reference evidence="15" key="1">
    <citation type="submission" date="2017-02" db="UniProtKB">
        <authorList>
            <consortium name="WormBaseParasite"/>
        </authorList>
    </citation>
    <scope>IDENTIFICATION</scope>
</reference>
<comment type="similarity">
    <text evidence="2">Belongs to the ABC transporter superfamily. ABCC family. Conjugate transporter (TC 3.A.1.208) subfamily.</text>
</comment>
<evidence type="ECO:0000256" key="8">
    <source>
        <dbReference type="ARBA" id="ARBA00022989"/>
    </source>
</evidence>
<dbReference type="SUPFAM" id="SSF90123">
    <property type="entry name" value="ABC transporter transmembrane region"/>
    <property type="match status" value="1"/>
</dbReference>
<name>A0A0R3WEN6_TAEAS</name>
<feature type="domain" description="ABC transporter" evidence="11">
    <location>
        <begin position="17"/>
        <end position="239"/>
    </location>
</feature>
<evidence type="ECO:0000256" key="4">
    <source>
        <dbReference type="ARBA" id="ARBA00022692"/>
    </source>
</evidence>
<dbReference type="CDD" id="cd03244">
    <property type="entry name" value="ABCC_MRP_domain2"/>
    <property type="match status" value="1"/>
</dbReference>
<dbReference type="FunFam" id="3.40.50.300:FF:000074">
    <property type="entry name" value="Multidrug resistance-associated protein 5 isoform 1"/>
    <property type="match status" value="1"/>
</dbReference>
<dbReference type="Gene3D" id="3.40.50.300">
    <property type="entry name" value="P-loop containing nucleotide triphosphate hydrolases"/>
    <property type="match status" value="2"/>
</dbReference>
<accession>A0A0R3WEN6</accession>
<evidence type="ECO:0000259" key="12">
    <source>
        <dbReference type="PROSITE" id="PS50929"/>
    </source>
</evidence>
<keyword evidence="7" id="KW-0067">ATP-binding</keyword>
<dbReference type="PROSITE" id="PS00211">
    <property type="entry name" value="ABC_TRANSPORTER_1"/>
    <property type="match status" value="1"/>
</dbReference>
<dbReference type="PROSITE" id="PS50893">
    <property type="entry name" value="ABC_TRANSPORTER_2"/>
    <property type="match status" value="2"/>
</dbReference>
<evidence type="ECO:0000313" key="13">
    <source>
        <dbReference type="EMBL" id="VDK42673.1"/>
    </source>
</evidence>
<evidence type="ECO:0000256" key="1">
    <source>
        <dbReference type="ARBA" id="ARBA00004128"/>
    </source>
</evidence>
<feature type="transmembrane region" description="Helical" evidence="10">
    <location>
        <begin position="277"/>
        <end position="298"/>
    </location>
</feature>
<evidence type="ECO:0000256" key="2">
    <source>
        <dbReference type="ARBA" id="ARBA00009726"/>
    </source>
</evidence>
<feature type="domain" description="ABC transmembrane type-1" evidence="12">
    <location>
        <begin position="360"/>
        <end position="484"/>
    </location>
</feature>
<reference evidence="13 14" key="2">
    <citation type="submission" date="2018-11" db="EMBL/GenBank/DDBJ databases">
        <authorList>
            <consortium name="Pathogen Informatics"/>
        </authorList>
    </citation>
    <scope>NUCLEOTIDE SEQUENCE [LARGE SCALE GENOMIC DNA]</scope>
</reference>
<evidence type="ECO:0000256" key="9">
    <source>
        <dbReference type="ARBA" id="ARBA00023136"/>
    </source>
</evidence>
<evidence type="ECO:0000313" key="15">
    <source>
        <dbReference type="WBParaSite" id="TASK_0000929301-mRNA-1"/>
    </source>
</evidence>
<sequence length="765" mass="84157">MDFLALQLMGGTPRSVDGPLSVHFIDPVSAYSFSITAYFPEGQSTSIVGRVGCGKSSLLNALLGNMELVSGRINIKGRLALVSQQAWIFNATLRDNILFHRPYDPERYAKIIKACALEQDIKLLPKGDLTDIGDKGVNLSGGQKQRVSLARACYADADVYLLDDPLAAVDTHVASHLLKHVLGRSGLLAGRTRIIATHHPSAIAASDRVAVLDSGRLVEYGSYASLRRRSTSHLNAFLRSEELRQRLMSESEAASESRSPSAAAMGPETSVVKFTVFWMYIRSMGLCLFLGGVLFLLFTQVAWLGNNIWLADWSNDASNFSVRLRLGVYAVIGMFQVVKTYHCLTTIDNVPLHYPLWKNLFVTTSRQLKRLDSVSKSPIFSHFAETLLGVDTIRAYGLCDLFVNSSDTRVDANNRALFGTLITNRWLSMVLETVGNLMTLSVSVAFVATRDALAAGFAGLVISYTLNVTQGLSWFVRMATEFETNVVSVERIREYSKLTIEVPAKQPPAQWPQGEIEFVNYSTRYRDDLDLVLRSLSFTIMPGEKIGIVGRTGSGKSSLVLALFRIIEAAEGEIRLDGHNIAEIGLHDLRGRITLIPQDPVLFSGTLRFNLDPFNTHSDDTIWAALALANLRSFVEQVSPDGLKMTIAEGGNNLSVGQRQLVCLARALLRQSRVLVLDEATAAVDPQTDQLIQHTVRNEFTSSTVLTIAHRLDTIIDYDRIMVLDAGRLIEMGTPKELAGRSGSLFRGMLLEANLLITVLGSSQI</sequence>
<dbReference type="PANTHER" id="PTHR24223:SF443">
    <property type="entry name" value="MULTIDRUG-RESISTANCE LIKE PROTEIN 1, ISOFORM I"/>
    <property type="match status" value="1"/>
</dbReference>
<evidence type="ECO:0000256" key="10">
    <source>
        <dbReference type="SAM" id="Phobius"/>
    </source>
</evidence>
<dbReference type="WBParaSite" id="TASK_0000929301-mRNA-1">
    <property type="protein sequence ID" value="TASK_0000929301-mRNA-1"/>
    <property type="gene ID" value="TASK_0000929301"/>
</dbReference>
<dbReference type="CDD" id="cd03250">
    <property type="entry name" value="ABCC_MRP_domain1"/>
    <property type="match status" value="1"/>
</dbReference>
<keyword evidence="5" id="KW-0677">Repeat</keyword>
<comment type="subcellular location">
    <subcellularLocation>
        <location evidence="1">Vacuole membrane</location>
        <topology evidence="1">Multi-pass membrane protein</topology>
    </subcellularLocation>
</comment>
<keyword evidence="9 10" id="KW-0472">Membrane</keyword>
<dbReference type="GO" id="GO:0005774">
    <property type="term" value="C:vacuolar membrane"/>
    <property type="evidence" value="ECO:0007669"/>
    <property type="project" value="UniProtKB-SubCell"/>
</dbReference>
<dbReference type="SMART" id="SM00382">
    <property type="entry name" value="AAA"/>
    <property type="match status" value="2"/>
</dbReference>
<dbReference type="AlphaFoldDB" id="A0A0R3WEN6"/>
<dbReference type="SUPFAM" id="SSF52540">
    <property type="entry name" value="P-loop containing nucleoside triphosphate hydrolases"/>
    <property type="match status" value="2"/>
</dbReference>
<keyword evidence="4 10" id="KW-0812">Transmembrane</keyword>
<protein>
    <submittedName>
        <fullName evidence="15">ABC transporter domain-containing protein</fullName>
    </submittedName>
</protein>
<evidence type="ECO:0000256" key="3">
    <source>
        <dbReference type="ARBA" id="ARBA00022448"/>
    </source>
</evidence>
<dbReference type="InterPro" id="IPR036640">
    <property type="entry name" value="ABC1_TM_sf"/>
</dbReference>
<dbReference type="Proteomes" id="UP000282613">
    <property type="component" value="Unassembled WGS sequence"/>
</dbReference>
<dbReference type="Pfam" id="PF00005">
    <property type="entry name" value="ABC_tran"/>
    <property type="match status" value="2"/>
</dbReference>
<organism evidence="15">
    <name type="scientific">Taenia asiatica</name>
    <name type="common">Asian tapeworm</name>
    <dbReference type="NCBI Taxonomy" id="60517"/>
    <lineage>
        <taxon>Eukaryota</taxon>
        <taxon>Metazoa</taxon>
        <taxon>Spiralia</taxon>
        <taxon>Lophotrochozoa</taxon>
        <taxon>Platyhelminthes</taxon>
        <taxon>Cestoda</taxon>
        <taxon>Eucestoda</taxon>
        <taxon>Cyclophyllidea</taxon>
        <taxon>Taeniidae</taxon>
        <taxon>Taenia</taxon>
    </lineage>
</organism>
<dbReference type="EMBL" id="UYRS01019079">
    <property type="protein sequence ID" value="VDK42673.1"/>
    <property type="molecule type" value="Genomic_DNA"/>
</dbReference>
<keyword evidence="3" id="KW-0813">Transport</keyword>
<dbReference type="InterPro" id="IPR017871">
    <property type="entry name" value="ABC_transporter-like_CS"/>
</dbReference>
<dbReference type="InterPro" id="IPR050173">
    <property type="entry name" value="ABC_transporter_C-like"/>
</dbReference>
<keyword evidence="14" id="KW-1185">Reference proteome</keyword>
<evidence type="ECO:0000313" key="14">
    <source>
        <dbReference type="Proteomes" id="UP000282613"/>
    </source>
</evidence>
<evidence type="ECO:0000256" key="6">
    <source>
        <dbReference type="ARBA" id="ARBA00022741"/>
    </source>
</evidence>
<dbReference type="GO" id="GO:0016887">
    <property type="term" value="F:ATP hydrolysis activity"/>
    <property type="evidence" value="ECO:0007669"/>
    <property type="project" value="InterPro"/>
</dbReference>
<dbReference type="InterPro" id="IPR027417">
    <property type="entry name" value="P-loop_NTPase"/>
</dbReference>
<dbReference type="OrthoDB" id="6500128at2759"/>
<dbReference type="Pfam" id="PF00664">
    <property type="entry name" value="ABC_membrane"/>
    <property type="match status" value="1"/>
</dbReference>
<gene>
    <name evidence="13" type="ORF">TASK_LOCUS9294</name>
</gene>
<dbReference type="GO" id="GO:0005524">
    <property type="term" value="F:ATP binding"/>
    <property type="evidence" value="ECO:0007669"/>
    <property type="project" value="UniProtKB-KW"/>
</dbReference>
<dbReference type="PANTHER" id="PTHR24223">
    <property type="entry name" value="ATP-BINDING CASSETTE SUB-FAMILY C"/>
    <property type="match status" value="1"/>
</dbReference>
<dbReference type="FunFam" id="3.40.50.300:FF:000997">
    <property type="entry name" value="Multidrug resistance-associated protein 1"/>
    <property type="match status" value="1"/>
</dbReference>
<evidence type="ECO:0000256" key="7">
    <source>
        <dbReference type="ARBA" id="ARBA00022840"/>
    </source>
</evidence>